<feature type="binding site" evidence="6">
    <location>
        <position position="105"/>
    </location>
    <ligand>
        <name>FMN</name>
        <dbReference type="ChEBI" id="CHEBI:58210"/>
    </ligand>
</feature>
<sequence length="484" mass="53855">MAKKKILLNAFNMNAVGHINHGLWTHPRDRSAHYTDLDYWTNLAQTLERGKFDGIFLADIVGVYDVYQGGPQTPLRESVQIPINDPALIVPAMAHVTKHIGFGVTSNLTYEPPYLFARRMSTLDHLTKGRVGWNIVTGYLDSAARGMGLAQQISHDDRYDRADDYMEVVYKLWEQSWEDDAVVRDRAARIFSHPDKVHRVKHDGPYYSIDAIHLSEPSPQRTPVLYQAGSSSRGVDFAARHAECVFVGGQNKQLTRSIVDDIRARAVSFGRAPDDIKIFAGITVVVGETERAAQEKFEEYRRYASAEGGIAHFSSSTGIDFSQYELDEPISYVKTESMQSAVEAISKKSVSGVWTKRKVLEQMTLGGRAKPVVGSPQQIADELVSWIDEAGVDGFNLTRTVMPESFEDFVDLVVPELQNRGVYKEDYDPAPTLREKLFGGGRARLPAVHAGARHRRSAQEGLQTSSQTGSQVGEQADRPTTVQA</sequence>
<dbReference type="Gene3D" id="3.20.20.30">
    <property type="entry name" value="Luciferase-like domain"/>
    <property type="match status" value="1"/>
</dbReference>
<evidence type="ECO:0000256" key="4">
    <source>
        <dbReference type="ARBA" id="ARBA00023033"/>
    </source>
</evidence>
<evidence type="ECO:0000256" key="7">
    <source>
        <dbReference type="SAM" id="MobiDB-lite"/>
    </source>
</evidence>
<proteinExistence type="inferred from homology"/>
<accession>A0A329CUL2</accession>
<evidence type="ECO:0000256" key="3">
    <source>
        <dbReference type="ARBA" id="ARBA00023002"/>
    </source>
</evidence>
<dbReference type="PIRSF" id="PIRSF000337">
    <property type="entry name" value="NTA_MOA"/>
    <property type="match status" value="1"/>
</dbReference>
<evidence type="ECO:0000259" key="8">
    <source>
        <dbReference type="Pfam" id="PF00296"/>
    </source>
</evidence>
<evidence type="ECO:0000313" key="10">
    <source>
        <dbReference type="Proteomes" id="UP000248918"/>
    </source>
</evidence>
<feature type="domain" description="Luciferase-like" evidence="8">
    <location>
        <begin position="28"/>
        <end position="393"/>
    </location>
</feature>
<protein>
    <submittedName>
        <fullName evidence="9">FMN-dependent oxidoreductase (Nitrilotriacetate monooxygenase family)</fullName>
    </submittedName>
</protein>
<feature type="binding site" evidence="6">
    <location>
        <position position="155"/>
    </location>
    <ligand>
        <name>FMN</name>
        <dbReference type="ChEBI" id="CHEBI:58210"/>
    </ligand>
</feature>
<evidence type="ECO:0000256" key="1">
    <source>
        <dbReference type="ARBA" id="ARBA00022630"/>
    </source>
</evidence>
<keyword evidence="4 9" id="KW-0503">Monooxygenase</keyword>
<dbReference type="Pfam" id="PF00296">
    <property type="entry name" value="Bac_luciferase"/>
    <property type="match status" value="1"/>
</dbReference>
<dbReference type="InterPro" id="IPR036661">
    <property type="entry name" value="Luciferase-like_sf"/>
</dbReference>
<organism evidence="9 10">
    <name type="scientific">Paraburkholderia bryophila</name>
    <dbReference type="NCBI Taxonomy" id="420952"/>
    <lineage>
        <taxon>Bacteria</taxon>
        <taxon>Pseudomonadati</taxon>
        <taxon>Pseudomonadota</taxon>
        <taxon>Betaproteobacteria</taxon>
        <taxon>Burkholderiales</taxon>
        <taxon>Burkholderiaceae</taxon>
        <taxon>Paraburkholderia</taxon>
    </lineage>
</organism>
<feature type="binding site" evidence="6">
    <location>
        <position position="159"/>
    </location>
    <ligand>
        <name>FMN</name>
        <dbReference type="ChEBI" id="CHEBI:58210"/>
    </ligand>
</feature>
<dbReference type="SUPFAM" id="SSF51679">
    <property type="entry name" value="Bacterial luciferase-like"/>
    <property type="match status" value="1"/>
</dbReference>
<evidence type="ECO:0000256" key="5">
    <source>
        <dbReference type="ARBA" id="ARBA00033748"/>
    </source>
</evidence>
<name>A0A329CUL2_9BURK</name>
<keyword evidence="3" id="KW-0560">Oxidoreductase</keyword>
<evidence type="ECO:0000256" key="6">
    <source>
        <dbReference type="PIRSR" id="PIRSR000337-1"/>
    </source>
</evidence>
<evidence type="ECO:0000256" key="2">
    <source>
        <dbReference type="ARBA" id="ARBA00022643"/>
    </source>
</evidence>
<feature type="binding site" evidence="6">
    <location>
        <position position="230"/>
    </location>
    <ligand>
        <name>FMN</name>
        <dbReference type="ChEBI" id="CHEBI:58210"/>
    </ligand>
</feature>
<reference evidence="9 10" key="1">
    <citation type="submission" date="2018-06" db="EMBL/GenBank/DDBJ databases">
        <title>Genomic Encyclopedia of Type Strains, Phase III (KMG-III): the genomes of soil and plant-associated and newly described type strains.</title>
        <authorList>
            <person name="Whitman W."/>
        </authorList>
    </citation>
    <scope>NUCLEOTIDE SEQUENCE [LARGE SCALE GENOMIC DNA]</scope>
    <source>
        <strain evidence="9 10">LMG 23644</strain>
    </source>
</reference>
<dbReference type="NCBIfam" id="TIGR03860">
    <property type="entry name" value="FMN_nitrolo"/>
    <property type="match status" value="1"/>
</dbReference>
<comment type="similarity">
    <text evidence="5">Belongs to the NtaA/SnaA/DszA monooxygenase family.</text>
</comment>
<evidence type="ECO:0000313" key="9">
    <source>
        <dbReference type="EMBL" id="RAS34505.1"/>
    </source>
</evidence>
<dbReference type="GO" id="GO:0004497">
    <property type="term" value="F:monooxygenase activity"/>
    <property type="evidence" value="ECO:0007669"/>
    <property type="project" value="UniProtKB-KW"/>
</dbReference>
<dbReference type="InterPro" id="IPR051260">
    <property type="entry name" value="Diverse_substr_monoxygenases"/>
</dbReference>
<dbReference type="RefSeq" id="WP_244146994.1">
    <property type="nucleotide sequence ID" value="NZ_CADFFP010000010.1"/>
</dbReference>
<feature type="compositionally biased region" description="Polar residues" evidence="7">
    <location>
        <begin position="460"/>
        <end position="484"/>
    </location>
</feature>
<dbReference type="GO" id="GO:0016705">
    <property type="term" value="F:oxidoreductase activity, acting on paired donors, with incorporation or reduction of molecular oxygen"/>
    <property type="evidence" value="ECO:0007669"/>
    <property type="project" value="InterPro"/>
</dbReference>
<dbReference type="PANTHER" id="PTHR30011">
    <property type="entry name" value="ALKANESULFONATE MONOOXYGENASE-RELATED"/>
    <property type="match status" value="1"/>
</dbReference>
<dbReference type="STRING" id="1169143.GCA_000383275_03180"/>
<dbReference type="InterPro" id="IPR016215">
    <property type="entry name" value="NTA_MOA"/>
</dbReference>
<comment type="caution">
    <text evidence="9">The sequence shown here is derived from an EMBL/GenBank/DDBJ whole genome shotgun (WGS) entry which is preliminary data.</text>
</comment>
<gene>
    <name evidence="9" type="ORF">BX591_106186</name>
</gene>
<keyword evidence="1 6" id="KW-0285">Flavoprotein</keyword>
<feature type="region of interest" description="Disordered" evidence="7">
    <location>
        <begin position="448"/>
        <end position="484"/>
    </location>
</feature>
<dbReference type="EMBL" id="QLTK01000006">
    <property type="protein sequence ID" value="RAS34505.1"/>
    <property type="molecule type" value="Genomic_DNA"/>
</dbReference>
<keyword evidence="2 6" id="KW-0288">FMN</keyword>
<dbReference type="PANTHER" id="PTHR30011:SF16">
    <property type="entry name" value="C2H2 FINGER DOMAIN TRANSCRIPTION FACTOR (EUROFUNG)-RELATED"/>
    <property type="match status" value="1"/>
</dbReference>
<feature type="binding site" evidence="6">
    <location>
        <position position="231"/>
    </location>
    <ligand>
        <name>FMN</name>
        <dbReference type="ChEBI" id="CHEBI:58210"/>
    </ligand>
</feature>
<dbReference type="InterPro" id="IPR011251">
    <property type="entry name" value="Luciferase-like_dom"/>
</dbReference>
<feature type="binding site" evidence="6">
    <location>
        <position position="59"/>
    </location>
    <ligand>
        <name>FMN</name>
        <dbReference type="ChEBI" id="CHEBI:58210"/>
    </ligand>
</feature>
<dbReference type="Proteomes" id="UP000248918">
    <property type="component" value="Unassembled WGS sequence"/>
</dbReference>
<dbReference type="AlphaFoldDB" id="A0A329CUL2"/>